<evidence type="ECO:0000313" key="2">
    <source>
        <dbReference type="EMBL" id="KAK8757936.1"/>
    </source>
</evidence>
<feature type="chain" id="PRO_5042943770" description="Secreted protein" evidence="1">
    <location>
        <begin position="34"/>
        <end position="185"/>
    </location>
</feature>
<reference evidence="2 3" key="1">
    <citation type="journal article" date="2023" name="Arcadia Sci">
        <title>De novo assembly of a long-read Amblyomma americanum tick genome.</title>
        <authorList>
            <person name="Chou S."/>
            <person name="Poskanzer K.E."/>
            <person name="Rollins M."/>
            <person name="Thuy-Boun P.S."/>
        </authorList>
    </citation>
    <scope>NUCLEOTIDE SEQUENCE [LARGE SCALE GENOMIC DNA]</scope>
    <source>
        <strain evidence="2">F_SG_1</strain>
        <tissue evidence="2">Salivary glands</tissue>
    </source>
</reference>
<sequence>MPLVVTSSAGDLVVAAVFAACVAFDSCPPSTSAAQSSSPMLTQCQLQLKRLIASARDAGIDNLFTAPEALRPLVSSCPQLLQCCCLPLMRREFLLSKVGEEPLVRTSESKELLIAAMRYHLMPAPLLSHWLREMQTPMHDLLEPYDRLLNTMLTRRSSLLTLPSISLGCSCNYSCINYSCKDNHY</sequence>
<dbReference type="Gene3D" id="1.25.40.420">
    <property type="match status" value="1"/>
</dbReference>
<protein>
    <recommendedName>
        <fullName evidence="4">Secreted protein</fullName>
    </recommendedName>
</protein>
<feature type="signal peptide" evidence="1">
    <location>
        <begin position="1"/>
        <end position="33"/>
    </location>
</feature>
<comment type="caution">
    <text evidence="2">The sequence shown here is derived from an EMBL/GenBank/DDBJ whole genome shotgun (WGS) entry which is preliminary data.</text>
</comment>
<organism evidence="2 3">
    <name type="scientific">Amblyomma americanum</name>
    <name type="common">Lone star tick</name>
    <dbReference type="NCBI Taxonomy" id="6943"/>
    <lineage>
        <taxon>Eukaryota</taxon>
        <taxon>Metazoa</taxon>
        <taxon>Ecdysozoa</taxon>
        <taxon>Arthropoda</taxon>
        <taxon>Chelicerata</taxon>
        <taxon>Arachnida</taxon>
        <taxon>Acari</taxon>
        <taxon>Parasitiformes</taxon>
        <taxon>Ixodida</taxon>
        <taxon>Ixodoidea</taxon>
        <taxon>Ixodidae</taxon>
        <taxon>Amblyomminae</taxon>
        <taxon>Amblyomma</taxon>
    </lineage>
</organism>
<evidence type="ECO:0000256" key="1">
    <source>
        <dbReference type="SAM" id="SignalP"/>
    </source>
</evidence>
<evidence type="ECO:0008006" key="4">
    <source>
        <dbReference type="Google" id="ProtNLM"/>
    </source>
</evidence>
<dbReference type="Proteomes" id="UP001321473">
    <property type="component" value="Unassembled WGS sequence"/>
</dbReference>
<keyword evidence="3" id="KW-1185">Reference proteome</keyword>
<accession>A0AAQ4D646</accession>
<dbReference type="AlphaFoldDB" id="A0AAQ4D646"/>
<gene>
    <name evidence="2" type="ORF">V5799_004436</name>
</gene>
<name>A0AAQ4D646_AMBAM</name>
<evidence type="ECO:0000313" key="3">
    <source>
        <dbReference type="Proteomes" id="UP001321473"/>
    </source>
</evidence>
<dbReference type="EMBL" id="JARKHS020034669">
    <property type="protein sequence ID" value="KAK8757936.1"/>
    <property type="molecule type" value="Genomic_DNA"/>
</dbReference>
<proteinExistence type="predicted"/>
<keyword evidence="1" id="KW-0732">Signal</keyword>